<dbReference type="InterPro" id="IPR036779">
    <property type="entry name" value="LysM_dom_sf"/>
</dbReference>
<dbReference type="SUPFAM" id="SSF54106">
    <property type="entry name" value="LysM domain"/>
    <property type="match status" value="1"/>
</dbReference>
<keyword evidence="5" id="KW-1185">Reference proteome</keyword>
<feature type="region of interest" description="Disordered" evidence="1">
    <location>
        <begin position="541"/>
        <end position="630"/>
    </location>
</feature>
<feature type="compositionally biased region" description="Basic residues" evidence="1">
    <location>
        <begin position="131"/>
        <end position="141"/>
    </location>
</feature>
<feature type="compositionally biased region" description="Low complexity" evidence="1">
    <location>
        <begin position="330"/>
        <end position="347"/>
    </location>
</feature>
<reference evidence="3 5" key="2">
    <citation type="submission" date="2023-09" db="EMBL/GenBank/DDBJ databases">
        <title>Complete-Gapless Cercospora beticola genome.</title>
        <authorList>
            <person name="Wyatt N.A."/>
            <person name="Spanner R.E."/>
            <person name="Bolton M.D."/>
        </authorList>
    </citation>
    <scope>NUCLEOTIDE SEQUENCE [LARGE SCALE GENOMIC DNA]</scope>
    <source>
        <strain evidence="3">Cb09-40</strain>
    </source>
</reference>
<dbReference type="EMBL" id="CP134187">
    <property type="protein sequence ID" value="WPB01310.1"/>
    <property type="molecule type" value="Genomic_DNA"/>
</dbReference>
<evidence type="ECO:0000313" key="3">
    <source>
        <dbReference type="EMBL" id="WPB01310.1"/>
    </source>
</evidence>
<dbReference type="Proteomes" id="UP001302367">
    <property type="component" value="Chromosome 4"/>
</dbReference>
<gene>
    <name evidence="2" type="ORF">CB0940_04098</name>
    <name evidence="3" type="ORF">RHO25_005934</name>
</gene>
<feature type="region of interest" description="Disordered" evidence="1">
    <location>
        <begin position="381"/>
        <end position="438"/>
    </location>
</feature>
<feature type="compositionally biased region" description="Acidic residues" evidence="1">
    <location>
        <begin position="570"/>
        <end position="583"/>
    </location>
</feature>
<organism evidence="2 4">
    <name type="scientific">Cercospora beticola</name>
    <name type="common">Sugarbeet leaf spot fungus</name>
    <dbReference type="NCBI Taxonomy" id="122368"/>
    <lineage>
        <taxon>Eukaryota</taxon>
        <taxon>Fungi</taxon>
        <taxon>Dikarya</taxon>
        <taxon>Ascomycota</taxon>
        <taxon>Pezizomycotina</taxon>
        <taxon>Dothideomycetes</taxon>
        <taxon>Dothideomycetidae</taxon>
        <taxon>Mycosphaerellales</taxon>
        <taxon>Mycosphaerellaceae</taxon>
        <taxon>Cercospora</taxon>
    </lineage>
</organism>
<dbReference type="CDD" id="cd00118">
    <property type="entry name" value="LysM"/>
    <property type="match status" value="1"/>
</dbReference>
<feature type="compositionally biased region" description="Polar residues" evidence="1">
    <location>
        <begin position="389"/>
        <end position="410"/>
    </location>
</feature>
<feature type="compositionally biased region" description="Low complexity" evidence="1">
    <location>
        <begin position="307"/>
        <end position="317"/>
    </location>
</feature>
<dbReference type="EMBL" id="LKMD01000105">
    <property type="protein sequence ID" value="PIA92868.1"/>
    <property type="molecule type" value="Genomic_DNA"/>
</dbReference>
<name>A0A2G5HK03_CERBT</name>
<protein>
    <submittedName>
        <fullName evidence="2">Hypotheticalsprotein</fullName>
    </submittedName>
</protein>
<accession>A0A2G5HK03</accession>
<feature type="compositionally biased region" description="Basic and acidic residues" evidence="1">
    <location>
        <begin position="617"/>
        <end position="630"/>
    </location>
</feature>
<feature type="compositionally biased region" description="Low complexity" evidence="1">
    <location>
        <begin position="1"/>
        <end position="15"/>
    </location>
</feature>
<evidence type="ECO:0000256" key="1">
    <source>
        <dbReference type="SAM" id="MobiDB-lite"/>
    </source>
</evidence>
<feature type="region of interest" description="Disordered" evidence="1">
    <location>
        <begin position="119"/>
        <end position="192"/>
    </location>
</feature>
<dbReference type="AlphaFoldDB" id="A0A2G5HK03"/>
<dbReference type="InterPro" id="IPR018392">
    <property type="entry name" value="LysM"/>
</dbReference>
<proteinExistence type="predicted"/>
<evidence type="ECO:0000313" key="4">
    <source>
        <dbReference type="Proteomes" id="UP000230605"/>
    </source>
</evidence>
<dbReference type="Proteomes" id="UP000230605">
    <property type="component" value="Chromosome 4"/>
</dbReference>
<evidence type="ECO:0000313" key="5">
    <source>
        <dbReference type="Proteomes" id="UP001302367"/>
    </source>
</evidence>
<feature type="region of interest" description="Disordered" evidence="1">
    <location>
        <begin position="1"/>
        <end position="101"/>
    </location>
</feature>
<dbReference type="Gene3D" id="3.10.350.10">
    <property type="entry name" value="LysM domain"/>
    <property type="match status" value="1"/>
</dbReference>
<feature type="region of interest" description="Disordered" evidence="1">
    <location>
        <begin position="307"/>
        <end position="349"/>
    </location>
</feature>
<evidence type="ECO:0000313" key="2">
    <source>
        <dbReference type="EMBL" id="PIA92868.1"/>
    </source>
</evidence>
<sequence length="630" mass="66603">MSSNNARASSAHSSATLRPRTARLISGLDEGDESAFDPVNASPKRIASPLRSPYASRSVSPIPSAHPQRLSPNARRHDAAARSSRAASAEQRTTSPSLAGLWGSSLSALQGIAQDFLGTDPFEQESSVRPRDRRPHGRQHTARTSTSAPPAEWGPSAASGSRSGGIGGGTTEEQTAAVRAQKRKAMLTGQESSYADTLGKFKRRLSDDRAATSAPPGDGDERDALAYVHQVTKNDTLPGITIRYNISANMLRKANRMWPNDSVQMRKTLFLPVDACGVKGKPATAAEIDLLGSESESLSTLHAEEVPTPTAANPAPNGISQSVSNHNRNRTNSASTHTSNSATSVNAHGEAEWQHDSWVMLPGFDQPVQIARLPRRALGYFPPARRKSNSWSDLDTPSTSLELSRSNTGDLLNPPSSPRNQIPPQRPRRRPSNATNGYFPAYLQGPGGVGTMDRHVRFPGPAQDTLNKMMAKHLPDVAPPRNQTALYQPDLPLYSDEATSLGSGTATPAYPHGGGGSGGLNLQDIGGSIESWVRKLAAKSTLTPGGRQNPARVSVGTPGKGAGGIGDLIEMTDEFEIGGDEEEERGRQGSAEQATAGCKPGTTATSYFDGAAVGGVSRERRVGGKSGKSD</sequence>
<dbReference type="OrthoDB" id="2192830at2759"/>
<reference evidence="2 4" key="1">
    <citation type="submission" date="2015-10" db="EMBL/GenBank/DDBJ databases">
        <title>The cercosporin biosynthetic gene cluster was horizontally transferred to several fungal lineages and shown to be expanded in Cercospora beticola based on microsynteny with recipient genomes.</title>
        <authorList>
            <person name="De Jonge R."/>
            <person name="Ebert M.K."/>
            <person name="Suttle J.C."/>
            <person name="Jurick Ii W.M."/>
            <person name="Secor G.A."/>
            <person name="Thomma B.P."/>
            <person name="Van De Peer Y."/>
            <person name="Bolton M.D."/>
        </authorList>
    </citation>
    <scope>NUCLEOTIDE SEQUENCE [LARGE SCALE GENOMIC DNA]</scope>
    <source>
        <strain evidence="2 4">09-40</strain>
    </source>
</reference>